<protein>
    <recommendedName>
        <fullName evidence="4">DUF1614 domain-containing protein</fullName>
    </recommendedName>
</protein>
<evidence type="ECO:0000313" key="2">
    <source>
        <dbReference type="EMBL" id="RAO79052.1"/>
    </source>
</evidence>
<reference evidence="2 3" key="1">
    <citation type="submission" date="2018-06" db="EMBL/GenBank/DDBJ databases">
        <title>Draft genome sequence of hyperthermophilic methanogen Methanothermobacter tenebrarum sp. MCM-B 1447.</title>
        <authorList>
            <person name="Pore S.D."/>
            <person name="Dagar S."/>
            <person name="Dhakephalkar P.K."/>
        </authorList>
    </citation>
    <scope>NUCLEOTIDE SEQUENCE [LARGE SCALE GENOMIC DNA]</scope>
    <source>
        <strain evidence="2 3">MCM B 1447</strain>
    </source>
</reference>
<dbReference type="AlphaFoldDB" id="A0A328PF60"/>
<evidence type="ECO:0000256" key="1">
    <source>
        <dbReference type="SAM" id="Phobius"/>
    </source>
</evidence>
<evidence type="ECO:0008006" key="4">
    <source>
        <dbReference type="Google" id="ProtNLM"/>
    </source>
</evidence>
<name>A0A328PF60_9EURY</name>
<keyword evidence="1" id="KW-1133">Transmembrane helix</keyword>
<dbReference type="Pfam" id="PF07758">
    <property type="entry name" value="DUF1614"/>
    <property type="match status" value="1"/>
</dbReference>
<feature type="transmembrane region" description="Helical" evidence="1">
    <location>
        <begin position="177"/>
        <end position="194"/>
    </location>
</feature>
<evidence type="ECO:0000313" key="3">
    <source>
        <dbReference type="Proteomes" id="UP000249782"/>
    </source>
</evidence>
<gene>
    <name evidence="2" type="ORF">DPC56_05295</name>
</gene>
<dbReference type="RefSeq" id="WP_112094030.1">
    <property type="nucleotide sequence ID" value="NZ_QLOE01000005.1"/>
</dbReference>
<feature type="transmembrane region" description="Helical" evidence="1">
    <location>
        <begin position="48"/>
        <end position="66"/>
    </location>
</feature>
<dbReference type="InterPro" id="IPR011672">
    <property type="entry name" value="DUF1614"/>
</dbReference>
<keyword evidence="1" id="KW-0812">Transmembrane</keyword>
<dbReference type="EMBL" id="QLOE01000005">
    <property type="protein sequence ID" value="RAO79052.1"/>
    <property type="molecule type" value="Genomic_DNA"/>
</dbReference>
<feature type="transmembrane region" description="Helical" evidence="1">
    <location>
        <begin position="126"/>
        <end position="144"/>
    </location>
</feature>
<keyword evidence="1" id="KW-0472">Membrane</keyword>
<feature type="transmembrane region" description="Helical" evidence="1">
    <location>
        <begin position="151"/>
        <end position="171"/>
    </location>
</feature>
<proteinExistence type="predicted"/>
<organism evidence="2 3">
    <name type="scientific">Methanothermobacter tenebrarum</name>
    <dbReference type="NCBI Taxonomy" id="680118"/>
    <lineage>
        <taxon>Archaea</taxon>
        <taxon>Methanobacteriati</taxon>
        <taxon>Methanobacteriota</taxon>
        <taxon>Methanomada group</taxon>
        <taxon>Methanobacteria</taxon>
        <taxon>Methanobacteriales</taxon>
        <taxon>Methanobacteriaceae</taxon>
        <taxon>Methanothermobacter</taxon>
    </lineage>
</organism>
<comment type="caution">
    <text evidence="2">The sequence shown here is derived from an EMBL/GenBank/DDBJ whole genome shotgun (WGS) entry which is preliminary data.</text>
</comment>
<accession>A0A328PF60</accession>
<feature type="transmembrane region" description="Helical" evidence="1">
    <location>
        <begin position="96"/>
        <end position="114"/>
    </location>
</feature>
<sequence>MNKYQGFHHRSQSLFLFILLLLFLPFLFLVFAGSVMIAFTRLGIPLPLAYSLFWLSLIGSSINIPIKEWISEVEEIREIRFFGINYRIPYHGMKKTVLAVNLGGAIIPLTIVAYELLRLSGNPHLLSNSILGIIIVTVVCKIFARPIKGLGIAIPAFIPPITAAITALIIGGENPVVVAYISGTMGALIGADILNLHRIKDLGAPIASIGGAGTFDGIFLSGIIAVLLI</sequence>
<feature type="transmembrane region" description="Helical" evidence="1">
    <location>
        <begin position="206"/>
        <end position="228"/>
    </location>
</feature>
<dbReference type="Proteomes" id="UP000249782">
    <property type="component" value="Unassembled WGS sequence"/>
</dbReference>
<dbReference type="OrthoDB" id="46118at2157"/>
<keyword evidence="3" id="KW-1185">Reference proteome</keyword>